<dbReference type="InterPro" id="IPR010144">
    <property type="entry name" value="CRISPR-assoc_prot_Csd1-typ"/>
</dbReference>
<dbReference type="EMBL" id="JQJD01000008">
    <property type="protein sequence ID" value="KGN82744.1"/>
    <property type="molecule type" value="Genomic_DNA"/>
</dbReference>
<organism evidence="2 3">
    <name type="scientific">Porphyromonas cangingivalis</name>
    <dbReference type="NCBI Taxonomy" id="36874"/>
    <lineage>
        <taxon>Bacteria</taxon>
        <taxon>Pseudomonadati</taxon>
        <taxon>Bacteroidota</taxon>
        <taxon>Bacteroidia</taxon>
        <taxon>Bacteroidales</taxon>
        <taxon>Porphyromonadaceae</taxon>
        <taxon>Porphyromonas</taxon>
    </lineage>
</organism>
<reference evidence="2 3" key="1">
    <citation type="submission" date="2014-08" db="EMBL/GenBank/DDBJ databases">
        <title>Porphyromonas cangingivalis strain:COT-109_OH1386 Genome sequencing.</title>
        <authorList>
            <person name="Wallis C."/>
            <person name="Deusch O."/>
            <person name="O'Flynn C."/>
            <person name="Davis I."/>
            <person name="Jospin G."/>
            <person name="Darling A.E."/>
            <person name="Coil D.A."/>
            <person name="Alexiev A."/>
            <person name="Horsfall A."/>
            <person name="Kirkwood N."/>
            <person name="Harris S."/>
            <person name="Eisen J.A."/>
        </authorList>
    </citation>
    <scope>NUCLEOTIDE SEQUENCE [LARGE SCALE GENOMIC DNA]</scope>
    <source>
        <strain evidence="3">COT-109 OH1386</strain>
    </source>
</reference>
<dbReference type="Pfam" id="PF09709">
    <property type="entry name" value="Cas_Csd1"/>
    <property type="match status" value="1"/>
</dbReference>
<keyword evidence="3" id="KW-1185">Reference proteome</keyword>
<gene>
    <name evidence="2" type="ORF">HQ35_01980</name>
</gene>
<evidence type="ECO:0000313" key="3">
    <source>
        <dbReference type="Proteomes" id="UP000030125"/>
    </source>
</evidence>
<dbReference type="OrthoDB" id="9778918at2"/>
<sequence length="653" mass="73998">MILQALYKYYEAMQSLESIAPLGLEWREIPFIIVISPEGEFVDFIDTRDDKENKAGRKFLVAKNKGRQGSASHSISQILWDHSGYVLEIPTEDGENKAVLAPKQHISFLKELQTLRELFPHNEEFLAVERFYEKKQHLALSEENIKTIQKKQGGNISFLLSTEPNQSRLIACHPDIKKYIDLKSSEEEENGSFGCCLVTGKHEAIARLHDGYKLNKESNTQLISFNAKSYNSYGKQQGFNAPISTKAAKAIAAALSNLLTFGKETNYKLGETTFVFWGTEQSAELYELYKKATFTGISTNTNTTLNSDKIQETGSTKRKRGDKNTTQVPQEPNPEEESRKVLAALKSIRGSKGGYIDKRSLERFYILGLTTNKSRMCVKLWTEGTVGEIVGNTLQHLDDMNIVSFGGTVDAENPPLHKLGSITLAITKEGIADKFISLLTEELVESIVKGLPYPAVVQKLCLNRVRRDHKTSGKTKELRVAILKAYINRKNRYYKKDIVMQLGLDREQTNIGYLAGRLFALYEYTQRRALGELNSTVSDRFFSKASLTPNVVFPKAERLYMKHIKKLKSKRYYVAKTILREYDSICILFSGSETNFPSRFSLDEQSMFVIGFHHESVYLRTPAKEKGDKENEPTEGVKETFDHNEIMGSDLDI</sequence>
<dbReference type="AlphaFoldDB" id="A0A0A2F2P5"/>
<evidence type="ECO:0000256" key="1">
    <source>
        <dbReference type="SAM" id="MobiDB-lite"/>
    </source>
</evidence>
<dbReference type="NCBIfam" id="TIGR01863">
    <property type="entry name" value="cas_Csd1"/>
    <property type="match status" value="1"/>
</dbReference>
<evidence type="ECO:0008006" key="4">
    <source>
        <dbReference type="Google" id="ProtNLM"/>
    </source>
</evidence>
<comment type="caution">
    <text evidence="2">The sequence shown here is derived from an EMBL/GenBank/DDBJ whole genome shotgun (WGS) entry which is preliminary data.</text>
</comment>
<proteinExistence type="predicted"/>
<accession>A0A0A2F2P5</accession>
<dbReference type="RefSeq" id="WP_036850543.1">
    <property type="nucleotide sequence ID" value="NZ_JQJD01000008.1"/>
</dbReference>
<evidence type="ECO:0000313" key="2">
    <source>
        <dbReference type="EMBL" id="KGN82744.1"/>
    </source>
</evidence>
<dbReference type="Proteomes" id="UP000030125">
    <property type="component" value="Unassembled WGS sequence"/>
</dbReference>
<protein>
    <recommendedName>
        <fullName evidence="4">Type I-C CRISPR-associated protein Cas8c/Csd1</fullName>
    </recommendedName>
</protein>
<feature type="region of interest" description="Disordered" evidence="1">
    <location>
        <begin position="303"/>
        <end position="338"/>
    </location>
</feature>
<name>A0A0A2F2P5_PORCN</name>